<keyword evidence="2" id="KW-0812">Transmembrane</keyword>
<gene>
    <name evidence="3" type="primary">pSV2.48c</name>
</gene>
<evidence type="ECO:0000256" key="1">
    <source>
        <dbReference type="SAM" id="MobiDB-lite"/>
    </source>
</evidence>
<sequence>MNTTSTPWSCPVPTNDNTPGNHRQELAYLPVHVPFPKELPKPPLLAVLRERVRSGWNRAWDVDGVLYAMWDDVLSAPQDGLRYMAPWLRAVLMTAGVAFVVLMAKAAGDVVLDALHQILTAVPKVQVGVDTSTGVAAVVDQPVRTYIAQHSAGLPVAASTVYTLWLLTGIVGLVLGYLSRNNGVRALWTGWGAATVFMVWTTTPQAGRPVAAALAVLAWTFLSAFAMRGLTLRRRVGRPARPARVSVKPEIHVHVPAPAPAADQHPHSGCRSGTDTPVAPPGPRPPRSRAGEDRTGRPATSHRAPPTPARRRRGAARVP</sequence>
<evidence type="ECO:0000313" key="3">
    <source>
        <dbReference type="EMBL" id="AAO50132.1"/>
    </source>
</evidence>
<feature type="transmembrane region" description="Helical" evidence="2">
    <location>
        <begin position="209"/>
        <end position="231"/>
    </location>
</feature>
<dbReference type="AlphaFoldDB" id="Q849J2"/>
<accession>Q849J2</accession>
<geneLocation type="plasmid" evidence="3">
    <name>pSV2</name>
</geneLocation>
<dbReference type="EMBL" id="AY211023">
    <property type="protein sequence ID" value="AAO50132.1"/>
    <property type="molecule type" value="Genomic_DNA"/>
</dbReference>
<reference evidence="3" key="1">
    <citation type="journal article" date="2002" name="FEMS Microbiol. Lett.">
        <title>Characterization of the Streptomyces violaceoruber SANK95570 plasmids pSV1 and pSV2.</title>
        <authorList>
            <person name="Spatz K."/>
            <person name="Kohn H."/>
            <person name="Redenbach M."/>
        </authorList>
    </citation>
    <scope>NUCLEOTIDE SEQUENCE</scope>
    <source>
        <strain evidence="3">SANK95570</strain>
        <plasmid evidence="3">pSV2</plasmid>
    </source>
</reference>
<reference evidence="3" key="2">
    <citation type="submission" date="2002-12" db="EMBL/GenBank/DDBJ databases">
        <title>Complete nucleotide sequence of the linear plasmid pSV2 from Streptomyces violaceoruber SANK95570.</title>
        <authorList>
            <person name="Spatz K."/>
            <person name="Scholz C.J."/>
            <person name="Redenbach M."/>
        </authorList>
    </citation>
    <scope>NUCLEOTIDE SEQUENCE</scope>
    <source>
        <strain evidence="3">SANK95570</strain>
        <plasmid evidence="3">pSV2</plasmid>
    </source>
</reference>
<feature type="transmembrane region" description="Helical" evidence="2">
    <location>
        <begin position="87"/>
        <end position="107"/>
    </location>
</feature>
<keyword evidence="2" id="KW-1133">Transmembrane helix</keyword>
<proteinExistence type="predicted"/>
<keyword evidence="2" id="KW-0472">Membrane</keyword>
<name>Q849J2_STRVN</name>
<keyword evidence="3" id="KW-0614">Plasmid</keyword>
<feature type="transmembrane region" description="Helical" evidence="2">
    <location>
        <begin position="161"/>
        <end position="179"/>
    </location>
</feature>
<feature type="transmembrane region" description="Helical" evidence="2">
    <location>
        <begin position="186"/>
        <end position="203"/>
    </location>
</feature>
<organism evidence="3">
    <name type="scientific">Streptomyces violaceoruber</name>
    <dbReference type="NCBI Taxonomy" id="1935"/>
    <lineage>
        <taxon>Bacteria</taxon>
        <taxon>Bacillati</taxon>
        <taxon>Actinomycetota</taxon>
        <taxon>Actinomycetes</taxon>
        <taxon>Kitasatosporales</taxon>
        <taxon>Streptomycetaceae</taxon>
        <taxon>Streptomyces</taxon>
        <taxon>Streptomyces violaceoruber group</taxon>
    </lineage>
</organism>
<feature type="compositionally biased region" description="Basic residues" evidence="1">
    <location>
        <begin position="309"/>
        <end position="319"/>
    </location>
</feature>
<evidence type="ECO:0000256" key="2">
    <source>
        <dbReference type="SAM" id="Phobius"/>
    </source>
</evidence>
<protein>
    <submittedName>
        <fullName evidence="3">Uncharacterized protein</fullName>
    </submittedName>
</protein>
<feature type="region of interest" description="Disordered" evidence="1">
    <location>
        <begin position="1"/>
        <end position="21"/>
    </location>
</feature>
<feature type="region of interest" description="Disordered" evidence="1">
    <location>
        <begin position="257"/>
        <end position="319"/>
    </location>
</feature>